<evidence type="ECO:0000259" key="1">
    <source>
        <dbReference type="PROSITE" id="PS50181"/>
    </source>
</evidence>
<accession>A0AAD8R1A0</accession>
<dbReference type="InterPro" id="IPR001810">
    <property type="entry name" value="F-box_dom"/>
</dbReference>
<dbReference type="SMART" id="SM00256">
    <property type="entry name" value="FBOX"/>
    <property type="match status" value="1"/>
</dbReference>
<evidence type="ECO:0000313" key="2">
    <source>
        <dbReference type="EMBL" id="KAK1611997.1"/>
    </source>
</evidence>
<feature type="domain" description="F-box" evidence="1">
    <location>
        <begin position="14"/>
        <end position="60"/>
    </location>
</feature>
<gene>
    <name evidence="2" type="ORF">QYE76_035670</name>
</gene>
<dbReference type="CDD" id="cd22157">
    <property type="entry name" value="F-box_AtFBW1-like"/>
    <property type="match status" value="1"/>
</dbReference>
<keyword evidence="3" id="KW-1185">Reference proteome</keyword>
<name>A0AAD8R1A0_LOLMU</name>
<dbReference type="SUPFAM" id="SSF81383">
    <property type="entry name" value="F-box domain"/>
    <property type="match status" value="1"/>
</dbReference>
<dbReference type="AlphaFoldDB" id="A0AAD8R1A0"/>
<proteinExistence type="predicted"/>
<comment type="caution">
    <text evidence="2">The sequence shown here is derived from an EMBL/GenBank/DDBJ whole genome shotgun (WGS) entry which is preliminary data.</text>
</comment>
<dbReference type="InterPro" id="IPR036047">
    <property type="entry name" value="F-box-like_dom_sf"/>
</dbReference>
<dbReference type="Pfam" id="PF00646">
    <property type="entry name" value="F-box"/>
    <property type="match status" value="1"/>
</dbReference>
<dbReference type="PANTHER" id="PTHR31672">
    <property type="entry name" value="BNACNNG10540D PROTEIN"/>
    <property type="match status" value="1"/>
</dbReference>
<organism evidence="2 3">
    <name type="scientific">Lolium multiflorum</name>
    <name type="common">Italian ryegrass</name>
    <name type="synonym">Lolium perenne subsp. multiflorum</name>
    <dbReference type="NCBI Taxonomy" id="4521"/>
    <lineage>
        <taxon>Eukaryota</taxon>
        <taxon>Viridiplantae</taxon>
        <taxon>Streptophyta</taxon>
        <taxon>Embryophyta</taxon>
        <taxon>Tracheophyta</taxon>
        <taxon>Spermatophyta</taxon>
        <taxon>Magnoliopsida</taxon>
        <taxon>Liliopsida</taxon>
        <taxon>Poales</taxon>
        <taxon>Poaceae</taxon>
        <taxon>BOP clade</taxon>
        <taxon>Pooideae</taxon>
        <taxon>Poodae</taxon>
        <taxon>Poeae</taxon>
        <taxon>Poeae Chloroplast Group 2 (Poeae type)</taxon>
        <taxon>Loliodinae</taxon>
        <taxon>Loliinae</taxon>
        <taxon>Lolium</taxon>
    </lineage>
</organism>
<dbReference type="EMBL" id="JAUUTY010000007">
    <property type="protein sequence ID" value="KAK1611997.1"/>
    <property type="molecule type" value="Genomic_DNA"/>
</dbReference>
<dbReference type="InterPro" id="IPR050796">
    <property type="entry name" value="SCF_F-box_component"/>
</dbReference>
<dbReference type="Gene3D" id="1.20.1280.50">
    <property type="match status" value="1"/>
</dbReference>
<reference evidence="2" key="1">
    <citation type="submission" date="2023-07" db="EMBL/GenBank/DDBJ databases">
        <title>A chromosome-level genome assembly of Lolium multiflorum.</title>
        <authorList>
            <person name="Chen Y."/>
            <person name="Copetti D."/>
            <person name="Kolliker R."/>
            <person name="Studer B."/>
        </authorList>
    </citation>
    <scope>NUCLEOTIDE SEQUENCE</scope>
    <source>
        <strain evidence="2">02402/16</strain>
        <tissue evidence="2">Leaf</tissue>
    </source>
</reference>
<dbReference type="Proteomes" id="UP001231189">
    <property type="component" value="Unassembled WGS sequence"/>
</dbReference>
<sequence>MESASKRAKVSAAETTGVALPPDMVEEILMRVPARSLYRLREVCRSWRSVVSEPSFVKAHAALHPPFILTLDGAGHHIEMVDLSGNAVKQIDVPAAVEEGMLPAQPGPLYLFRTINCNRVRVVDPDAGAISALPVDDLDPPVGQWMGHWPQPCYTLFRDFSTGHRKVLRIATLDGPRIEQLCHVLTLDGGNDGKQRRWRPAPSPPVCITTDPGVAGVIVQRFVCFLPDKIYPNFIADQCPRDARTADLRKSVALFDLKTKEWRPATIRGPSAIDTGTGKCRVKLVKLSNMLVMMHYDSMRPIVDLWFAVDLEAGENFIQILSRFERDHVHIWEMKWRLQDPIVDVAL</sequence>
<evidence type="ECO:0000313" key="3">
    <source>
        <dbReference type="Proteomes" id="UP001231189"/>
    </source>
</evidence>
<dbReference type="PROSITE" id="PS50181">
    <property type="entry name" value="FBOX"/>
    <property type="match status" value="1"/>
</dbReference>
<protein>
    <recommendedName>
        <fullName evidence="1">F-box domain-containing protein</fullName>
    </recommendedName>
</protein>